<feature type="disulfide bond" evidence="1">
    <location>
        <begin position="108"/>
        <end position="123"/>
    </location>
</feature>
<dbReference type="RefSeq" id="XP_032825094.1">
    <property type="nucleotide sequence ID" value="XM_032969203.1"/>
</dbReference>
<feature type="domain" description="TNFR-Cys" evidence="4">
    <location>
        <begin position="65"/>
        <end position="106"/>
    </location>
</feature>
<feature type="disulfide bond" evidence="1">
    <location>
        <begin position="66"/>
        <end position="81"/>
    </location>
</feature>
<feature type="domain" description="TNFR-Cys" evidence="4">
    <location>
        <begin position="107"/>
        <end position="145"/>
    </location>
</feature>
<feature type="disulfide bond" evidence="1">
    <location>
        <begin position="45"/>
        <end position="63"/>
    </location>
</feature>
<feature type="repeat" description="TNFR-Cys" evidence="1">
    <location>
        <begin position="147"/>
        <end position="184"/>
    </location>
</feature>
<dbReference type="PANTHER" id="PTHR47881">
    <property type="entry name" value="TUMOR NECROSIS FACTOR RECEPTOR SUBFAMILY MEMBER 4"/>
    <property type="match status" value="1"/>
</dbReference>
<gene>
    <name evidence="6" type="primary">LOC116950973</name>
</gene>
<keyword evidence="2" id="KW-0472">Membrane</keyword>
<evidence type="ECO:0000259" key="4">
    <source>
        <dbReference type="PROSITE" id="PS50050"/>
    </source>
</evidence>
<dbReference type="Proteomes" id="UP001318040">
    <property type="component" value="Chromosome 41"/>
</dbReference>
<accession>A0AAJ7X862</accession>
<organism evidence="5 6">
    <name type="scientific">Petromyzon marinus</name>
    <name type="common">Sea lamprey</name>
    <dbReference type="NCBI Taxonomy" id="7757"/>
    <lineage>
        <taxon>Eukaryota</taxon>
        <taxon>Metazoa</taxon>
        <taxon>Chordata</taxon>
        <taxon>Craniata</taxon>
        <taxon>Vertebrata</taxon>
        <taxon>Cyclostomata</taxon>
        <taxon>Hyperoartia</taxon>
        <taxon>Petromyzontiformes</taxon>
        <taxon>Petromyzontidae</taxon>
        <taxon>Petromyzon</taxon>
    </lineage>
</organism>
<keyword evidence="3" id="KW-0732">Signal</keyword>
<feature type="repeat" description="TNFR-Cys" evidence="1">
    <location>
        <begin position="107"/>
        <end position="145"/>
    </location>
</feature>
<dbReference type="SMART" id="SM00208">
    <property type="entry name" value="TNFR"/>
    <property type="match status" value="4"/>
</dbReference>
<reference evidence="6" key="1">
    <citation type="submission" date="2025-08" db="UniProtKB">
        <authorList>
            <consortium name="RefSeq"/>
        </authorList>
    </citation>
    <scope>IDENTIFICATION</scope>
    <source>
        <tissue evidence="6">Sperm</tissue>
    </source>
</reference>
<keyword evidence="2" id="KW-1133">Transmembrane helix</keyword>
<sequence>MHPRPIPAVVMMFLQLGLLSLAVHAKEKCNDTTEYEDDGKCCNKCPPGTSMTKKCEGSKNSSCAKCEDGYYNHEYSNFHPCEVCASCSVIGQVEVKSCTKTSNRVCACPNGTHEVTSGELKLCCSNCSPGEKITKECGVDLRTNCTPCDDETYSNGSGICIPCTKCESSEYEILPCAKTNDRRCEPKERVRHVTASKQQTKDDARVNDIVVFITAAFVVVAGVIILYSQFKCRRASIMDMESSKTI</sequence>
<evidence type="ECO:0000256" key="2">
    <source>
        <dbReference type="SAM" id="Phobius"/>
    </source>
</evidence>
<dbReference type="SUPFAM" id="SSF57586">
    <property type="entry name" value="TNF receptor-like"/>
    <property type="match status" value="2"/>
</dbReference>
<evidence type="ECO:0000256" key="1">
    <source>
        <dbReference type="PROSITE-ProRule" id="PRU00206"/>
    </source>
</evidence>
<feature type="chain" id="PRO_5042545258" evidence="3">
    <location>
        <begin position="26"/>
        <end position="246"/>
    </location>
</feature>
<evidence type="ECO:0000313" key="5">
    <source>
        <dbReference type="Proteomes" id="UP001318040"/>
    </source>
</evidence>
<feature type="signal peptide" evidence="3">
    <location>
        <begin position="1"/>
        <end position="25"/>
    </location>
</feature>
<comment type="caution">
    <text evidence="1">Lacks conserved residue(s) required for the propagation of feature annotation.</text>
</comment>
<keyword evidence="2" id="KW-0812">Transmembrane</keyword>
<keyword evidence="5" id="KW-1185">Reference proteome</keyword>
<protein>
    <submittedName>
        <fullName evidence="6">Tumor necrosis factor receptor superfamily member 4-like</fullName>
    </submittedName>
</protein>
<dbReference type="Gene3D" id="2.10.50.10">
    <property type="entry name" value="Tumor Necrosis Factor Receptor, subunit A, domain 2"/>
    <property type="match status" value="3"/>
</dbReference>
<evidence type="ECO:0000313" key="6">
    <source>
        <dbReference type="RefSeq" id="XP_032825094.1"/>
    </source>
</evidence>
<dbReference type="InterPro" id="IPR020445">
    <property type="entry name" value="TNFR_4"/>
</dbReference>
<dbReference type="KEGG" id="pmrn:116950973"/>
<evidence type="ECO:0000256" key="3">
    <source>
        <dbReference type="SAM" id="SignalP"/>
    </source>
</evidence>
<feature type="disulfide bond" evidence="1">
    <location>
        <begin position="124"/>
        <end position="137"/>
    </location>
</feature>
<feature type="disulfide bond" evidence="1">
    <location>
        <begin position="163"/>
        <end position="176"/>
    </location>
</feature>
<feature type="domain" description="TNFR-Cys" evidence="4">
    <location>
        <begin position="147"/>
        <end position="184"/>
    </location>
</feature>
<dbReference type="PROSITE" id="PS50050">
    <property type="entry name" value="TNFR_NGFR_2"/>
    <property type="match status" value="4"/>
</dbReference>
<name>A0AAJ7X862_PETMA</name>
<dbReference type="InterPro" id="IPR001368">
    <property type="entry name" value="TNFR/NGFR_Cys_rich_reg"/>
</dbReference>
<dbReference type="Pfam" id="PF00020">
    <property type="entry name" value="TNFR_c6"/>
    <property type="match status" value="2"/>
</dbReference>
<dbReference type="GO" id="GO:0005031">
    <property type="term" value="F:tumor necrosis factor receptor activity"/>
    <property type="evidence" value="ECO:0007669"/>
    <property type="project" value="InterPro"/>
</dbReference>
<feature type="disulfide bond" evidence="1">
    <location>
        <begin position="166"/>
        <end position="184"/>
    </location>
</feature>
<dbReference type="PANTHER" id="PTHR47881:SF1">
    <property type="entry name" value="TUMOR NECROSIS FACTOR RECEPTOR SUPERFAMILY MEMBER 4"/>
    <property type="match status" value="1"/>
</dbReference>
<feature type="disulfide bond" evidence="1">
    <location>
        <begin position="127"/>
        <end position="145"/>
    </location>
</feature>
<feature type="disulfide bond" evidence="1">
    <location>
        <begin position="42"/>
        <end position="55"/>
    </location>
</feature>
<dbReference type="GO" id="GO:0006954">
    <property type="term" value="P:inflammatory response"/>
    <property type="evidence" value="ECO:0007669"/>
    <property type="project" value="InterPro"/>
</dbReference>
<keyword evidence="1" id="KW-1015">Disulfide bond</keyword>
<feature type="repeat" description="TNFR-Cys" evidence="1">
    <location>
        <begin position="28"/>
        <end position="63"/>
    </location>
</feature>
<feature type="domain" description="TNFR-Cys" evidence="4">
    <location>
        <begin position="28"/>
        <end position="63"/>
    </location>
</feature>
<proteinExistence type="predicted"/>
<feature type="repeat" description="TNFR-Cys" evidence="1">
    <location>
        <begin position="65"/>
        <end position="106"/>
    </location>
</feature>
<feature type="transmembrane region" description="Helical" evidence="2">
    <location>
        <begin position="209"/>
        <end position="230"/>
    </location>
</feature>
<dbReference type="AlphaFoldDB" id="A0AAJ7X862"/>
<dbReference type="PROSITE" id="PS00652">
    <property type="entry name" value="TNFR_NGFR_1"/>
    <property type="match status" value="2"/>
</dbReference>